<dbReference type="RefSeq" id="WP_097044184.1">
    <property type="nucleotide sequence ID" value="NZ_OBEH01000001.1"/>
</dbReference>
<reference evidence="7" key="1">
    <citation type="submission" date="2017-09" db="EMBL/GenBank/DDBJ databases">
        <authorList>
            <person name="Varghese N."/>
            <person name="Submissions S."/>
        </authorList>
    </citation>
    <scope>NUCLEOTIDE SEQUENCE [LARGE SCALE GENOMIC DNA]</scope>
    <source>
        <strain evidence="7">DSM 25885</strain>
    </source>
</reference>
<keyword evidence="1" id="KW-0285">Flavoprotein</keyword>
<dbReference type="InterPro" id="IPR035965">
    <property type="entry name" value="PAS-like_dom_sf"/>
</dbReference>
<dbReference type="PROSITE" id="PS50112">
    <property type="entry name" value="PAS"/>
    <property type="match status" value="1"/>
</dbReference>
<dbReference type="Pfam" id="PF13426">
    <property type="entry name" value="PAS_9"/>
    <property type="match status" value="1"/>
</dbReference>
<dbReference type="SUPFAM" id="SSF55785">
    <property type="entry name" value="PYP-like sensor domain (PAS domain)"/>
    <property type="match status" value="1"/>
</dbReference>
<evidence type="ECO:0000313" key="6">
    <source>
        <dbReference type="EMBL" id="SNY94836.1"/>
    </source>
</evidence>
<keyword evidence="7" id="KW-1185">Reference proteome</keyword>
<evidence type="ECO:0000259" key="5">
    <source>
        <dbReference type="PROSITE" id="PS50113"/>
    </source>
</evidence>
<proteinExistence type="predicted"/>
<dbReference type="InterPro" id="IPR000014">
    <property type="entry name" value="PAS"/>
</dbReference>
<dbReference type="Gene3D" id="3.30.450.20">
    <property type="entry name" value="PAS domain"/>
    <property type="match status" value="1"/>
</dbReference>
<feature type="domain" description="PAC" evidence="5">
    <location>
        <begin position="130"/>
        <end position="173"/>
    </location>
</feature>
<dbReference type="InterPro" id="IPR000700">
    <property type="entry name" value="PAS-assoc_C"/>
</dbReference>
<gene>
    <name evidence="6" type="ORF">SAMN06265377_0496</name>
</gene>
<organism evidence="6 7">
    <name type="scientific">Flagellimonas pacifica</name>
    <dbReference type="NCBI Taxonomy" id="1247520"/>
    <lineage>
        <taxon>Bacteria</taxon>
        <taxon>Pseudomonadati</taxon>
        <taxon>Bacteroidota</taxon>
        <taxon>Flavobacteriia</taxon>
        <taxon>Flavobacteriales</taxon>
        <taxon>Flavobacteriaceae</taxon>
        <taxon>Flagellimonas</taxon>
    </lineage>
</organism>
<accession>A0A285MFW2</accession>
<keyword evidence="2" id="KW-0288">FMN</keyword>
<evidence type="ECO:0000256" key="1">
    <source>
        <dbReference type="ARBA" id="ARBA00022630"/>
    </source>
</evidence>
<feature type="domain" description="PAS" evidence="4">
    <location>
        <begin position="74"/>
        <end position="104"/>
    </location>
</feature>
<dbReference type="PROSITE" id="PS50113">
    <property type="entry name" value="PAC"/>
    <property type="match status" value="1"/>
</dbReference>
<evidence type="ECO:0000259" key="4">
    <source>
        <dbReference type="PROSITE" id="PS50112"/>
    </source>
</evidence>
<dbReference type="PANTHER" id="PTHR47429:SF2">
    <property type="entry name" value="PROTEIN TWIN LOV 1"/>
    <property type="match status" value="1"/>
</dbReference>
<keyword evidence="3" id="KW-0157">Chromophore</keyword>
<dbReference type="EMBL" id="OBEH01000001">
    <property type="protein sequence ID" value="SNY94836.1"/>
    <property type="molecule type" value="Genomic_DNA"/>
</dbReference>
<dbReference type="OrthoDB" id="5760647at2"/>
<protein>
    <submittedName>
        <fullName evidence="6">PAS domain S-box-containing protein</fullName>
    </submittedName>
</protein>
<evidence type="ECO:0000256" key="2">
    <source>
        <dbReference type="ARBA" id="ARBA00022643"/>
    </source>
</evidence>
<dbReference type="NCBIfam" id="TIGR00229">
    <property type="entry name" value="sensory_box"/>
    <property type="match status" value="1"/>
</dbReference>
<evidence type="ECO:0000313" key="7">
    <source>
        <dbReference type="Proteomes" id="UP000219048"/>
    </source>
</evidence>
<dbReference type="AlphaFoldDB" id="A0A285MFW2"/>
<name>A0A285MFW2_9FLAO</name>
<dbReference type="Proteomes" id="UP000219048">
    <property type="component" value="Unassembled WGS sequence"/>
</dbReference>
<sequence length="173" mass="19783">MENTKFYDQAVSNFYSDKEINGYPISSLDIYAQHFGRVCKNLHDIKNLNALAKREKWKGSLPLRTEILDKEHIVVVTDADLNIVYATQNMHQMNGYMPDEVVGKKPNMFQGEATCRKTTKLVSQAIKNRKPFEVTLVNYRKNGTVYNCKIKGVPVFDITGKVVNFIAFEKEVA</sequence>
<evidence type="ECO:0000256" key="3">
    <source>
        <dbReference type="ARBA" id="ARBA00022991"/>
    </source>
</evidence>
<dbReference type="PANTHER" id="PTHR47429">
    <property type="entry name" value="PROTEIN TWIN LOV 1"/>
    <property type="match status" value="1"/>
</dbReference>
<dbReference type="CDD" id="cd00130">
    <property type="entry name" value="PAS"/>
    <property type="match status" value="1"/>
</dbReference>